<gene>
    <name evidence="4" type="ORF">EDB81DRAFT_663642</name>
</gene>
<sequence>MYLRHLILCGIGLFARPDVKAYSTQFTGATVSIGAASFWIPPEPVKAHPGTVAESFLDVSAALGGYVPFSVVHLSADNYTTQALESELSQYSADDVWTEAFSQFVYVENITDEDSSDILIQKWGTRTVLLGKTNTTEKVARGPYFLSLWGLHRAYRLHSDFQQAFTESIYANPAGYHSVLPANAPGQSLAIAVPSRLYFEPTPEKPLAGLRLGVKDIYDIAGIKTGNGNRAWYGLYGPCNATATAVQRLINAGAIVVGKQKTGQFANGEFSTSDWVDYLSPFNPRGDGYQDPNFSSAGSGASLASYPWLDLALGSDTGGSIRGPARVQGLYGLRPSHGSAPLDHVLPLAPEFDTAGLIARDALILRDAAEVLYGIARNTSQKYPRRLLLVEETSELDAHSDAEVKGFLGKLESLLGIETTAFNITAAWHSSRPEMAPASLATLLNTAYATLISQKQGKLVRDPFFADYARKHDGRRPFVNPVPLVRWAYGDGLPEEAYVEGLKNKTIFKGWFENNVLGPGAETCSDSVVAYVSPPTTQYKNAYRDPPTVPVGFSTGYWSVFAETPEIVLPIGQTPYNSTVTNHTEELPVTINILVANGCDSLLLDLVADLVNRGVLKTSAVGANVVDGGEILLK</sequence>
<name>A0A9P9DWV5_9HYPO</name>
<evidence type="ECO:0000313" key="4">
    <source>
        <dbReference type="EMBL" id="KAH7125936.1"/>
    </source>
</evidence>
<dbReference type="InterPro" id="IPR036928">
    <property type="entry name" value="AS_sf"/>
</dbReference>
<feature type="domain" description="Amidase" evidence="2">
    <location>
        <begin position="201"/>
        <end position="384"/>
    </location>
</feature>
<organism evidence="4 5">
    <name type="scientific">Dactylonectria macrodidyma</name>
    <dbReference type="NCBI Taxonomy" id="307937"/>
    <lineage>
        <taxon>Eukaryota</taxon>
        <taxon>Fungi</taxon>
        <taxon>Dikarya</taxon>
        <taxon>Ascomycota</taxon>
        <taxon>Pezizomycotina</taxon>
        <taxon>Sordariomycetes</taxon>
        <taxon>Hypocreomycetidae</taxon>
        <taxon>Hypocreales</taxon>
        <taxon>Nectriaceae</taxon>
        <taxon>Dactylonectria</taxon>
    </lineage>
</organism>
<dbReference type="Pfam" id="PF01425">
    <property type="entry name" value="Amidase"/>
    <property type="match status" value="1"/>
</dbReference>
<dbReference type="Gene3D" id="3.90.1300.10">
    <property type="entry name" value="Amidase signature (AS) domain"/>
    <property type="match status" value="1"/>
</dbReference>
<dbReference type="SUPFAM" id="SSF75304">
    <property type="entry name" value="Amidase signature (AS) enzymes"/>
    <property type="match status" value="1"/>
</dbReference>
<proteinExistence type="predicted"/>
<feature type="chain" id="PRO_5040462452" evidence="1">
    <location>
        <begin position="22"/>
        <end position="634"/>
    </location>
</feature>
<dbReference type="InterPro" id="IPR058329">
    <property type="entry name" value="Arp1_N"/>
</dbReference>
<dbReference type="EMBL" id="JAGMUV010000020">
    <property type="protein sequence ID" value="KAH7125936.1"/>
    <property type="molecule type" value="Genomic_DNA"/>
</dbReference>
<evidence type="ECO:0000313" key="5">
    <source>
        <dbReference type="Proteomes" id="UP000738349"/>
    </source>
</evidence>
<keyword evidence="5" id="KW-1185">Reference proteome</keyword>
<dbReference type="PANTHER" id="PTHR46310">
    <property type="entry name" value="AMIDASE 1"/>
    <property type="match status" value="1"/>
</dbReference>
<feature type="domain" description="Scytalone dehydratase-like protein Arp1 N-terminal" evidence="3">
    <location>
        <begin position="60"/>
        <end position="147"/>
    </location>
</feature>
<dbReference type="InterPro" id="IPR023631">
    <property type="entry name" value="Amidase_dom"/>
</dbReference>
<dbReference type="OrthoDB" id="5423360at2759"/>
<dbReference type="Proteomes" id="UP000738349">
    <property type="component" value="Unassembled WGS sequence"/>
</dbReference>
<dbReference type="Pfam" id="PF26053">
    <property type="entry name" value="DUF8016"/>
    <property type="match status" value="1"/>
</dbReference>
<accession>A0A9P9DWV5</accession>
<evidence type="ECO:0000259" key="2">
    <source>
        <dbReference type="Pfam" id="PF01425"/>
    </source>
</evidence>
<reference evidence="4" key="1">
    <citation type="journal article" date="2021" name="Nat. Commun.">
        <title>Genetic determinants of endophytism in the Arabidopsis root mycobiome.</title>
        <authorList>
            <person name="Mesny F."/>
            <person name="Miyauchi S."/>
            <person name="Thiergart T."/>
            <person name="Pickel B."/>
            <person name="Atanasova L."/>
            <person name="Karlsson M."/>
            <person name="Huettel B."/>
            <person name="Barry K.W."/>
            <person name="Haridas S."/>
            <person name="Chen C."/>
            <person name="Bauer D."/>
            <person name="Andreopoulos W."/>
            <person name="Pangilinan J."/>
            <person name="LaButti K."/>
            <person name="Riley R."/>
            <person name="Lipzen A."/>
            <person name="Clum A."/>
            <person name="Drula E."/>
            <person name="Henrissat B."/>
            <person name="Kohler A."/>
            <person name="Grigoriev I.V."/>
            <person name="Martin F.M."/>
            <person name="Hacquard S."/>
        </authorList>
    </citation>
    <scope>NUCLEOTIDE SEQUENCE</scope>
    <source>
        <strain evidence="4">MPI-CAGE-AT-0147</strain>
    </source>
</reference>
<feature type="signal peptide" evidence="1">
    <location>
        <begin position="1"/>
        <end position="21"/>
    </location>
</feature>
<comment type="caution">
    <text evidence="4">The sequence shown here is derived from an EMBL/GenBank/DDBJ whole genome shotgun (WGS) entry which is preliminary data.</text>
</comment>
<dbReference type="PANTHER" id="PTHR46310:SF7">
    <property type="entry name" value="AMIDASE 1"/>
    <property type="match status" value="1"/>
</dbReference>
<evidence type="ECO:0000259" key="3">
    <source>
        <dbReference type="Pfam" id="PF26053"/>
    </source>
</evidence>
<protein>
    <submittedName>
        <fullName evidence="4">Glutamyl-tRNA amidotransferase</fullName>
    </submittedName>
</protein>
<dbReference type="AlphaFoldDB" id="A0A9P9DWV5"/>
<keyword evidence="1" id="KW-0732">Signal</keyword>
<evidence type="ECO:0000256" key="1">
    <source>
        <dbReference type="SAM" id="SignalP"/>
    </source>
</evidence>